<dbReference type="EMBL" id="VLLL01000006">
    <property type="protein sequence ID" value="TWJ11738.1"/>
    <property type="molecule type" value="Genomic_DNA"/>
</dbReference>
<dbReference type="InterPro" id="IPR020476">
    <property type="entry name" value="Nudix_hydrolase"/>
</dbReference>
<feature type="domain" description="Nudix hydrolase" evidence="6">
    <location>
        <begin position="77"/>
        <end position="206"/>
    </location>
</feature>
<dbReference type="GO" id="GO:0016787">
    <property type="term" value="F:hydrolase activity"/>
    <property type="evidence" value="ECO:0007669"/>
    <property type="project" value="UniProtKB-KW"/>
</dbReference>
<comment type="caution">
    <text evidence="7">The sequence shown here is derived from an EMBL/GenBank/DDBJ whole genome shotgun (WGS) entry which is preliminary data.</text>
</comment>
<gene>
    <name evidence="7" type="ORF">LX16_2469</name>
</gene>
<evidence type="ECO:0000256" key="1">
    <source>
        <dbReference type="ARBA" id="ARBA00001946"/>
    </source>
</evidence>
<reference evidence="7 8" key="1">
    <citation type="journal article" date="2013" name="Stand. Genomic Sci.">
        <title>Genomic Encyclopedia of Type Strains, Phase I: The one thousand microbial genomes (KMG-I) project.</title>
        <authorList>
            <person name="Kyrpides N.C."/>
            <person name="Woyke T."/>
            <person name="Eisen J.A."/>
            <person name="Garrity G."/>
            <person name="Lilburn T.G."/>
            <person name="Beck B.J."/>
            <person name="Whitman W.B."/>
            <person name="Hugenholtz P."/>
            <person name="Klenk H.P."/>
        </authorList>
    </citation>
    <scope>NUCLEOTIDE SEQUENCE [LARGE SCALE GENOMIC DNA]</scope>
    <source>
        <strain evidence="7 8">DSM 45044</strain>
    </source>
</reference>
<evidence type="ECO:0000259" key="6">
    <source>
        <dbReference type="PROSITE" id="PS51462"/>
    </source>
</evidence>
<keyword evidence="8" id="KW-1185">Reference proteome</keyword>
<dbReference type="PANTHER" id="PTHR43046">
    <property type="entry name" value="GDP-MANNOSE MANNOSYL HYDROLASE"/>
    <property type="match status" value="1"/>
</dbReference>
<comment type="similarity">
    <text evidence="2 5">Belongs to the Nudix hydrolase family.</text>
</comment>
<dbReference type="Gene3D" id="3.90.79.10">
    <property type="entry name" value="Nucleoside Triphosphate Pyrophosphohydrolase"/>
    <property type="match status" value="1"/>
</dbReference>
<dbReference type="InterPro" id="IPR020084">
    <property type="entry name" value="NUDIX_hydrolase_CS"/>
</dbReference>
<dbReference type="PANTHER" id="PTHR43046:SF12">
    <property type="entry name" value="GDP-MANNOSE MANNOSYL HYDROLASE"/>
    <property type="match status" value="1"/>
</dbReference>
<evidence type="ECO:0000256" key="2">
    <source>
        <dbReference type="ARBA" id="ARBA00005582"/>
    </source>
</evidence>
<evidence type="ECO:0000256" key="4">
    <source>
        <dbReference type="ARBA" id="ARBA00022842"/>
    </source>
</evidence>
<accession>A0A562V1I6</accession>
<evidence type="ECO:0000313" key="7">
    <source>
        <dbReference type="EMBL" id="TWJ11738.1"/>
    </source>
</evidence>
<dbReference type="PROSITE" id="PS00893">
    <property type="entry name" value="NUDIX_BOX"/>
    <property type="match status" value="1"/>
</dbReference>
<protein>
    <submittedName>
        <fullName evidence="7">ADP-ribose pyrophosphatase YjhB (NUDIX family)</fullName>
    </submittedName>
</protein>
<dbReference type="InterPro" id="IPR000086">
    <property type="entry name" value="NUDIX_hydrolase_dom"/>
</dbReference>
<comment type="cofactor">
    <cofactor evidence="1">
        <name>Mg(2+)</name>
        <dbReference type="ChEBI" id="CHEBI:18420"/>
    </cofactor>
</comment>
<evidence type="ECO:0000313" key="8">
    <source>
        <dbReference type="Proteomes" id="UP000321617"/>
    </source>
</evidence>
<proteinExistence type="inferred from homology"/>
<evidence type="ECO:0000256" key="5">
    <source>
        <dbReference type="RuleBase" id="RU003476"/>
    </source>
</evidence>
<dbReference type="AlphaFoldDB" id="A0A562V1I6"/>
<organism evidence="7 8">
    <name type="scientific">Stackebrandtia albiflava</name>
    <dbReference type="NCBI Taxonomy" id="406432"/>
    <lineage>
        <taxon>Bacteria</taxon>
        <taxon>Bacillati</taxon>
        <taxon>Actinomycetota</taxon>
        <taxon>Actinomycetes</taxon>
        <taxon>Glycomycetales</taxon>
        <taxon>Glycomycetaceae</taxon>
        <taxon>Stackebrandtia</taxon>
    </lineage>
</organism>
<dbReference type="Proteomes" id="UP000321617">
    <property type="component" value="Unassembled WGS sequence"/>
</dbReference>
<dbReference type="PROSITE" id="PS51462">
    <property type="entry name" value="NUDIX"/>
    <property type="match status" value="1"/>
</dbReference>
<keyword evidence="3 5" id="KW-0378">Hydrolase</keyword>
<sequence length="220" mass="24679">MPCVAVVWRMSCDAQEAFLRAFLTDPLSHMKATYPHTMASTMWTIHSERIVDGSRRAVWSIADVELPDGIRFEQYVYRAPAAAMMLMVREDAVLMMRRHRFVIDRWVWELPGGYQEHGETLAECAAREAEEETGWRPVESLPLVEVQPWVATADALNALFVSYGAEQVAERPPDINEAAALRWILLDEVPGMIAAGEIIGAATVVGVQAVLLDRLSRNRS</sequence>
<dbReference type="SUPFAM" id="SSF55811">
    <property type="entry name" value="Nudix"/>
    <property type="match status" value="1"/>
</dbReference>
<evidence type="ECO:0000256" key="3">
    <source>
        <dbReference type="ARBA" id="ARBA00022801"/>
    </source>
</evidence>
<name>A0A562V1I6_9ACTN</name>
<dbReference type="Pfam" id="PF00293">
    <property type="entry name" value="NUDIX"/>
    <property type="match status" value="1"/>
</dbReference>
<dbReference type="InterPro" id="IPR015797">
    <property type="entry name" value="NUDIX_hydrolase-like_dom_sf"/>
</dbReference>
<dbReference type="PRINTS" id="PR00502">
    <property type="entry name" value="NUDIXFAMILY"/>
</dbReference>
<keyword evidence="4" id="KW-0460">Magnesium</keyword>